<keyword evidence="2" id="KW-0472">Membrane</keyword>
<accession>A0A9Q1IAW4</accession>
<evidence type="ECO:0000313" key="5">
    <source>
        <dbReference type="Proteomes" id="UP001152622"/>
    </source>
</evidence>
<feature type="signal peptide" evidence="3">
    <location>
        <begin position="1"/>
        <end position="21"/>
    </location>
</feature>
<evidence type="ECO:0000256" key="1">
    <source>
        <dbReference type="SAM" id="MobiDB-lite"/>
    </source>
</evidence>
<sequence>MPGIICAVVIFSVAGLSLTKGNNSTDGMQNLTTANQTTTSHIGTSPANGTTDSGTSPANGTTDSGRWWESFLTMNHGIAFAAGLAVSAIVCCPCFCAIGSCSRRKRQKQRDEDKDISGTVLVPAVTVNQQLSGSTGFVKDEQTALQAGGEQGPGATGDVYYATIDVSQLKKRGAEEGPDRSADTDYAEICKEQNSGEGEGEGEEGAEDFRGV</sequence>
<gene>
    <name evidence="4" type="ORF">SKAU_G00418380</name>
</gene>
<keyword evidence="3" id="KW-0732">Signal</keyword>
<keyword evidence="2" id="KW-0812">Transmembrane</keyword>
<feature type="region of interest" description="Disordered" evidence="1">
    <location>
        <begin position="38"/>
        <end position="62"/>
    </location>
</feature>
<evidence type="ECO:0000313" key="4">
    <source>
        <dbReference type="EMBL" id="KAJ8332942.1"/>
    </source>
</evidence>
<dbReference type="EMBL" id="JAINUF010000024">
    <property type="protein sequence ID" value="KAJ8332942.1"/>
    <property type="molecule type" value="Genomic_DNA"/>
</dbReference>
<name>A0A9Q1IAW4_SYNKA</name>
<comment type="caution">
    <text evidence="4">The sequence shown here is derived from an EMBL/GenBank/DDBJ whole genome shotgun (WGS) entry which is preliminary data.</text>
</comment>
<dbReference type="AlphaFoldDB" id="A0A9Q1IAW4"/>
<proteinExistence type="predicted"/>
<feature type="transmembrane region" description="Helical" evidence="2">
    <location>
        <begin position="78"/>
        <end position="100"/>
    </location>
</feature>
<feature type="chain" id="PRO_5040197377" evidence="3">
    <location>
        <begin position="22"/>
        <end position="212"/>
    </location>
</feature>
<evidence type="ECO:0000256" key="3">
    <source>
        <dbReference type="SAM" id="SignalP"/>
    </source>
</evidence>
<dbReference type="OrthoDB" id="8964203at2759"/>
<feature type="region of interest" description="Disordered" evidence="1">
    <location>
        <begin position="170"/>
        <end position="212"/>
    </location>
</feature>
<feature type="compositionally biased region" description="Basic and acidic residues" evidence="1">
    <location>
        <begin position="172"/>
        <end position="191"/>
    </location>
</feature>
<protein>
    <submittedName>
        <fullName evidence="4">Uncharacterized protein</fullName>
    </submittedName>
</protein>
<evidence type="ECO:0000256" key="2">
    <source>
        <dbReference type="SAM" id="Phobius"/>
    </source>
</evidence>
<keyword evidence="2" id="KW-1133">Transmembrane helix</keyword>
<keyword evidence="5" id="KW-1185">Reference proteome</keyword>
<organism evidence="4 5">
    <name type="scientific">Synaphobranchus kaupii</name>
    <name type="common">Kaup's arrowtooth eel</name>
    <dbReference type="NCBI Taxonomy" id="118154"/>
    <lineage>
        <taxon>Eukaryota</taxon>
        <taxon>Metazoa</taxon>
        <taxon>Chordata</taxon>
        <taxon>Craniata</taxon>
        <taxon>Vertebrata</taxon>
        <taxon>Euteleostomi</taxon>
        <taxon>Actinopterygii</taxon>
        <taxon>Neopterygii</taxon>
        <taxon>Teleostei</taxon>
        <taxon>Anguilliformes</taxon>
        <taxon>Synaphobranchidae</taxon>
        <taxon>Synaphobranchus</taxon>
    </lineage>
</organism>
<reference evidence="4" key="1">
    <citation type="journal article" date="2023" name="Science">
        <title>Genome structures resolve the early diversification of teleost fishes.</title>
        <authorList>
            <person name="Parey E."/>
            <person name="Louis A."/>
            <person name="Montfort J."/>
            <person name="Bouchez O."/>
            <person name="Roques C."/>
            <person name="Iampietro C."/>
            <person name="Lluch J."/>
            <person name="Castinel A."/>
            <person name="Donnadieu C."/>
            <person name="Desvignes T."/>
            <person name="Floi Bucao C."/>
            <person name="Jouanno E."/>
            <person name="Wen M."/>
            <person name="Mejri S."/>
            <person name="Dirks R."/>
            <person name="Jansen H."/>
            <person name="Henkel C."/>
            <person name="Chen W.J."/>
            <person name="Zahm M."/>
            <person name="Cabau C."/>
            <person name="Klopp C."/>
            <person name="Thompson A.W."/>
            <person name="Robinson-Rechavi M."/>
            <person name="Braasch I."/>
            <person name="Lecointre G."/>
            <person name="Bobe J."/>
            <person name="Postlethwait J.H."/>
            <person name="Berthelot C."/>
            <person name="Roest Crollius H."/>
            <person name="Guiguen Y."/>
        </authorList>
    </citation>
    <scope>NUCLEOTIDE SEQUENCE</scope>
    <source>
        <strain evidence="4">WJC10195</strain>
    </source>
</reference>
<dbReference type="Proteomes" id="UP001152622">
    <property type="component" value="Chromosome 24"/>
</dbReference>